<protein>
    <submittedName>
        <fullName evidence="6">LysR family glycine cleavage system transcriptional activator</fullName>
    </submittedName>
</protein>
<dbReference type="PROSITE" id="PS50931">
    <property type="entry name" value="HTH_LYSR"/>
    <property type="match status" value="1"/>
</dbReference>
<dbReference type="InterPro" id="IPR036390">
    <property type="entry name" value="WH_DNA-bd_sf"/>
</dbReference>
<dbReference type="InterPro" id="IPR036388">
    <property type="entry name" value="WH-like_DNA-bd_sf"/>
</dbReference>
<sequence>MTQPSLNALQAAEAVGRLGSLSRAAEALGVTPSAISHRLRGLEAQLGVALFDRGERGLVPTAAGRRLLPALGDAFQRIAAAVAETTAQDRSTVTVTCGLAFAAKWLVPRLVGLAAQHPDLEVRLVTTSRLVEFDREDVDLGIRFGRGRWPGLRAEPVAPQPLVPVCAPAIAADLLDPFHTARVPLIEDEQSLFGWDDWFAAGGPAALADHPRRRFPDASLAVEAALAGHGLWLGWPLVVEDALQAGRLVRPFPGTIDAGLGFWLVSTPTRWRRPQVVRFRRWIAGSVEASRP</sequence>
<name>A0ABU1JZJ2_9PROT</name>
<dbReference type="CDD" id="cd08432">
    <property type="entry name" value="PBP2_GcdR_TrpI_HvrB_AmpR_like"/>
    <property type="match status" value="1"/>
</dbReference>
<evidence type="ECO:0000256" key="1">
    <source>
        <dbReference type="ARBA" id="ARBA00009437"/>
    </source>
</evidence>
<organism evidence="6 7">
    <name type="scientific">Inquilinus ginsengisoli</name>
    <dbReference type="NCBI Taxonomy" id="363840"/>
    <lineage>
        <taxon>Bacteria</taxon>
        <taxon>Pseudomonadati</taxon>
        <taxon>Pseudomonadota</taxon>
        <taxon>Alphaproteobacteria</taxon>
        <taxon>Rhodospirillales</taxon>
        <taxon>Rhodospirillaceae</taxon>
        <taxon>Inquilinus</taxon>
    </lineage>
</organism>
<dbReference type="InterPro" id="IPR005119">
    <property type="entry name" value="LysR_subst-bd"/>
</dbReference>
<evidence type="ECO:0000256" key="2">
    <source>
        <dbReference type="ARBA" id="ARBA00023015"/>
    </source>
</evidence>
<evidence type="ECO:0000313" key="6">
    <source>
        <dbReference type="EMBL" id="MDR6293444.1"/>
    </source>
</evidence>
<evidence type="ECO:0000313" key="7">
    <source>
        <dbReference type="Proteomes" id="UP001262410"/>
    </source>
</evidence>
<dbReference type="InterPro" id="IPR000847">
    <property type="entry name" value="LysR_HTH_N"/>
</dbReference>
<dbReference type="InterPro" id="IPR058163">
    <property type="entry name" value="LysR-type_TF_proteobact-type"/>
</dbReference>
<proteinExistence type="inferred from homology"/>
<dbReference type="SUPFAM" id="SSF46785">
    <property type="entry name" value="Winged helix' DNA-binding domain"/>
    <property type="match status" value="1"/>
</dbReference>
<dbReference type="Proteomes" id="UP001262410">
    <property type="component" value="Unassembled WGS sequence"/>
</dbReference>
<dbReference type="EMBL" id="JAVDPW010000012">
    <property type="protein sequence ID" value="MDR6293444.1"/>
    <property type="molecule type" value="Genomic_DNA"/>
</dbReference>
<dbReference type="Gene3D" id="3.40.190.10">
    <property type="entry name" value="Periplasmic binding protein-like II"/>
    <property type="match status" value="2"/>
</dbReference>
<dbReference type="Pfam" id="PF00126">
    <property type="entry name" value="HTH_1"/>
    <property type="match status" value="1"/>
</dbReference>
<keyword evidence="2" id="KW-0805">Transcription regulation</keyword>
<evidence type="ECO:0000256" key="4">
    <source>
        <dbReference type="ARBA" id="ARBA00023163"/>
    </source>
</evidence>
<reference evidence="6 7" key="1">
    <citation type="submission" date="2023-07" db="EMBL/GenBank/DDBJ databases">
        <title>Sorghum-associated microbial communities from plants grown in Nebraska, USA.</title>
        <authorList>
            <person name="Schachtman D."/>
        </authorList>
    </citation>
    <scope>NUCLEOTIDE SEQUENCE [LARGE SCALE GENOMIC DNA]</scope>
    <source>
        <strain evidence="6 7">584</strain>
    </source>
</reference>
<evidence type="ECO:0000259" key="5">
    <source>
        <dbReference type="PROSITE" id="PS50931"/>
    </source>
</evidence>
<dbReference type="PANTHER" id="PTHR30537">
    <property type="entry name" value="HTH-TYPE TRANSCRIPTIONAL REGULATOR"/>
    <property type="match status" value="1"/>
</dbReference>
<dbReference type="PANTHER" id="PTHR30537:SF26">
    <property type="entry name" value="GLYCINE CLEAVAGE SYSTEM TRANSCRIPTIONAL ACTIVATOR"/>
    <property type="match status" value="1"/>
</dbReference>
<keyword evidence="4" id="KW-0804">Transcription</keyword>
<evidence type="ECO:0000256" key="3">
    <source>
        <dbReference type="ARBA" id="ARBA00023125"/>
    </source>
</evidence>
<dbReference type="Pfam" id="PF03466">
    <property type="entry name" value="LysR_substrate"/>
    <property type="match status" value="1"/>
</dbReference>
<comment type="caution">
    <text evidence="6">The sequence shown here is derived from an EMBL/GenBank/DDBJ whole genome shotgun (WGS) entry which is preliminary data.</text>
</comment>
<feature type="domain" description="HTH lysR-type" evidence="5">
    <location>
        <begin position="4"/>
        <end position="61"/>
    </location>
</feature>
<dbReference type="SUPFAM" id="SSF53850">
    <property type="entry name" value="Periplasmic binding protein-like II"/>
    <property type="match status" value="1"/>
</dbReference>
<gene>
    <name evidence="6" type="ORF">E9232_005995</name>
</gene>
<keyword evidence="7" id="KW-1185">Reference proteome</keyword>
<dbReference type="PRINTS" id="PR00039">
    <property type="entry name" value="HTHLYSR"/>
</dbReference>
<dbReference type="Gene3D" id="1.10.10.10">
    <property type="entry name" value="Winged helix-like DNA-binding domain superfamily/Winged helix DNA-binding domain"/>
    <property type="match status" value="1"/>
</dbReference>
<keyword evidence="3" id="KW-0238">DNA-binding</keyword>
<comment type="similarity">
    <text evidence="1">Belongs to the LysR transcriptional regulatory family.</text>
</comment>
<dbReference type="RefSeq" id="WP_309800415.1">
    <property type="nucleotide sequence ID" value="NZ_JAVDPW010000012.1"/>
</dbReference>
<accession>A0ABU1JZJ2</accession>